<feature type="chain" id="PRO_5039513216" evidence="1">
    <location>
        <begin position="20"/>
        <end position="322"/>
    </location>
</feature>
<evidence type="ECO:0000313" key="3">
    <source>
        <dbReference type="Proteomes" id="UP000823617"/>
    </source>
</evidence>
<dbReference type="Gene3D" id="2.60.40.2580">
    <property type="match status" value="1"/>
</dbReference>
<organism evidence="2 3">
    <name type="scientific">Candidatus Cryptobacteroides intestinigallinarum</name>
    <dbReference type="NCBI Taxonomy" id="2840767"/>
    <lineage>
        <taxon>Bacteria</taxon>
        <taxon>Pseudomonadati</taxon>
        <taxon>Bacteroidota</taxon>
        <taxon>Bacteroidia</taxon>
        <taxon>Bacteroidales</taxon>
        <taxon>Candidatus Cryptobacteroides</taxon>
    </lineage>
</organism>
<proteinExistence type="predicted"/>
<reference evidence="2" key="2">
    <citation type="journal article" date="2021" name="PeerJ">
        <title>Extensive microbial diversity within the chicken gut microbiome revealed by metagenomics and culture.</title>
        <authorList>
            <person name="Gilroy R."/>
            <person name="Ravi A."/>
            <person name="Getino M."/>
            <person name="Pursley I."/>
            <person name="Horton D.L."/>
            <person name="Alikhan N.F."/>
            <person name="Baker D."/>
            <person name="Gharbi K."/>
            <person name="Hall N."/>
            <person name="Watson M."/>
            <person name="Adriaenssens E.M."/>
            <person name="Foster-Nyarko E."/>
            <person name="Jarju S."/>
            <person name="Secka A."/>
            <person name="Antonio M."/>
            <person name="Oren A."/>
            <person name="Chaudhuri R.R."/>
            <person name="La Ragione R."/>
            <person name="Hildebrand F."/>
            <person name="Pallen M.J."/>
        </authorList>
    </citation>
    <scope>NUCLEOTIDE SEQUENCE</scope>
    <source>
        <strain evidence="2">B1-3475</strain>
    </source>
</reference>
<dbReference type="EMBL" id="JADIMK010000008">
    <property type="protein sequence ID" value="MBO8454984.1"/>
    <property type="molecule type" value="Genomic_DNA"/>
</dbReference>
<protein>
    <submittedName>
        <fullName evidence="2">Uncharacterized protein</fullName>
    </submittedName>
</protein>
<accession>A0A9D9MYT4</accession>
<reference evidence="2" key="1">
    <citation type="submission" date="2020-10" db="EMBL/GenBank/DDBJ databases">
        <authorList>
            <person name="Gilroy R."/>
        </authorList>
    </citation>
    <scope>NUCLEOTIDE SEQUENCE</scope>
    <source>
        <strain evidence="2">B1-3475</strain>
    </source>
</reference>
<dbReference type="Proteomes" id="UP000823617">
    <property type="component" value="Unassembled WGS sequence"/>
</dbReference>
<name>A0A9D9MYT4_9BACT</name>
<sequence>MKRISIITALVAAVLSSCAKEQTPAACSAPNVKLNVSIPVSEMTRITDTGDEAAVDHAQVFVFREDGKIDAWTISDSRDMIIDCTAGLREVVAIVNAPRISNIFDMEDLEKEITVLQDNRPGSLVMFGRKSVELKASSSVFVPVERLVARVSIESIVPDFSLEQYRNADFRITGIYLTNVVGDISFIGTSEPSIWYNKMHDDVLGIDLIKTGDMSVQLANGTAYQTVHHFYCYPNPTVEDSFSVDWCQRHTRLVVETELAGRTCYYTMTMPAIESNHIYTVKELRITRPGSSDPELPVLPGDASFTIEVEDWEDGYSGSFEI</sequence>
<gene>
    <name evidence="2" type="ORF">IAC08_01090</name>
</gene>
<comment type="caution">
    <text evidence="2">The sequence shown here is derived from an EMBL/GenBank/DDBJ whole genome shotgun (WGS) entry which is preliminary data.</text>
</comment>
<evidence type="ECO:0000313" key="2">
    <source>
        <dbReference type="EMBL" id="MBO8454984.1"/>
    </source>
</evidence>
<dbReference type="PROSITE" id="PS51257">
    <property type="entry name" value="PROKAR_LIPOPROTEIN"/>
    <property type="match status" value="1"/>
</dbReference>
<dbReference type="AlphaFoldDB" id="A0A9D9MYT4"/>
<dbReference type="Gene3D" id="2.60.40.3690">
    <property type="match status" value="1"/>
</dbReference>
<keyword evidence="1" id="KW-0732">Signal</keyword>
<feature type="signal peptide" evidence="1">
    <location>
        <begin position="1"/>
        <end position="19"/>
    </location>
</feature>
<evidence type="ECO:0000256" key="1">
    <source>
        <dbReference type="SAM" id="SignalP"/>
    </source>
</evidence>